<keyword evidence="2" id="KW-0472">Membrane</keyword>
<evidence type="ECO:0000313" key="3">
    <source>
        <dbReference type="EMBL" id="CAG00178.1"/>
    </source>
</evidence>
<proteinExistence type="predicted"/>
<reference evidence="3" key="2">
    <citation type="submission" date="2004-02" db="EMBL/GenBank/DDBJ databases">
        <authorList>
            <consortium name="Genoscope"/>
            <consortium name="Whitehead Institute Centre for Genome Research"/>
        </authorList>
    </citation>
    <scope>NUCLEOTIDE SEQUENCE</scope>
</reference>
<gene>
    <name evidence="3" type="ORF">GSTENG00018527001</name>
</gene>
<sequence>MSLQEELLLSLGPSTVLASVVLLLLLYVLSRTHSSSGAPGREPPGPRPLPLLGNLLQLNLSRPQQTLCEVSPSPPGENDSGVKKEFNLSSLPF</sequence>
<feature type="transmembrane region" description="Helical" evidence="2">
    <location>
        <begin position="7"/>
        <end position="29"/>
    </location>
</feature>
<dbReference type="AlphaFoldDB" id="Q4SGQ4"/>
<name>Q4SGQ4_TETNG</name>
<feature type="region of interest" description="Disordered" evidence="1">
    <location>
        <begin position="66"/>
        <end position="93"/>
    </location>
</feature>
<reference evidence="3" key="1">
    <citation type="journal article" date="2004" name="Nature">
        <title>Genome duplication in the teleost fish Tetraodon nigroviridis reveals the early vertebrate proto-karyotype.</title>
        <authorList>
            <person name="Jaillon O."/>
            <person name="Aury J.-M."/>
            <person name="Brunet F."/>
            <person name="Petit J.-L."/>
            <person name="Stange-Thomann N."/>
            <person name="Mauceli E."/>
            <person name="Bouneau L."/>
            <person name="Fischer C."/>
            <person name="Ozouf-Costaz C."/>
            <person name="Bernot A."/>
            <person name="Nicaud S."/>
            <person name="Jaffe D."/>
            <person name="Fisher S."/>
            <person name="Lutfalla G."/>
            <person name="Dossat C."/>
            <person name="Segurens B."/>
            <person name="Dasilva C."/>
            <person name="Salanoubat M."/>
            <person name="Levy M."/>
            <person name="Boudet N."/>
            <person name="Castellano S."/>
            <person name="Anthouard V."/>
            <person name="Jubin C."/>
            <person name="Castelli V."/>
            <person name="Katinka M."/>
            <person name="Vacherie B."/>
            <person name="Biemont C."/>
            <person name="Skalli Z."/>
            <person name="Cattolico L."/>
            <person name="Poulain J."/>
            <person name="De Berardinis V."/>
            <person name="Cruaud C."/>
            <person name="Duprat S."/>
            <person name="Brottier P."/>
            <person name="Coutanceau J.-P."/>
            <person name="Gouzy J."/>
            <person name="Parra G."/>
            <person name="Lardier G."/>
            <person name="Chapple C."/>
            <person name="McKernan K.J."/>
            <person name="McEwan P."/>
            <person name="Bosak S."/>
            <person name="Kellis M."/>
            <person name="Volff J.-N."/>
            <person name="Guigo R."/>
            <person name="Zody M.C."/>
            <person name="Mesirov J."/>
            <person name="Lindblad-Toh K."/>
            <person name="Birren B."/>
            <person name="Nusbaum C."/>
            <person name="Kahn D."/>
            <person name="Robinson-Rechavi M."/>
            <person name="Laudet V."/>
            <person name="Schachter V."/>
            <person name="Quetier F."/>
            <person name="Saurin W."/>
            <person name="Scarpelli C."/>
            <person name="Wincker P."/>
            <person name="Lander E.S."/>
            <person name="Weissenbach J."/>
            <person name="Roest Crollius H."/>
        </authorList>
    </citation>
    <scope>NUCLEOTIDE SEQUENCE [LARGE SCALE GENOMIC DNA]</scope>
</reference>
<evidence type="ECO:0000256" key="2">
    <source>
        <dbReference type="SAM" id="Phobius"/>
    </source>
</evidence>
<keyword evidence="2" id="KW-1133">Transmembrane helix</keyword>
<comment type="caution">
    <text evidence="3">The sequence shown here is derived from an EMBL/GenBank/DDBJ whole genome shotgun (WGS) entry which is preliminary data.</text>
</comment>
<feature type="region of interest" description="Disordered" evidence="1">
    <location>
        <begin position="33"/>
        <end position="53"/>
    </location>
</feature>
<protein>
    <submittedName>
        <fullName evidence="3">(spotted green pufferfish) hypothetical protein</fullName>
    </submittedName>
</protein>
<dbReference type="KEGG" id="tng:GSTEN00018527G001"/>
<organism evidence="3">
    <name type="scientific">Tetraodon nigroviridis</name>
    <name type="common">Spotted green pufferfish</name>
    <name type="synonym">Chelonodon nigroviridis</name>
    <dbReference type="NCBI Taxonomy" id="99883"/>
    <lineage>
        <taxon>Eukaryota</taxon>
        <taxon>Metazoa</taxon>
        <taxon>Chordata</taxon>
        <taxon>Craniata</taxon>
        <taxon>Vertebrata</taxon>
        <taxon>Euteleostomi</taxon>
        <taxon>Actinopterygii</taxon>
        <taxon>Neopterygii</taxon>
        <taxon>Teleostei</taxon>
        <taxon>Neoteleostei</taxon>
        <taxon>Acanthomorphata</taxon>
        <taxon>Eupercaria</taxon>
        <taxon>Tetraodontiformes</taxon>
        <taxon>Tetradontoidea</taxon>
        <taxon>Tetraodontidae</taxon>
        <taxon>Tetraodon</taxon>
    </lineage>
</organism>
<accession>Q4SGQ4</accession>
<dbReference type="EMBL" id="CAAE01014593">
    <property type="protein sequence ID" value="CAG00178.1"/>
    <property type="molecule type" value="Genomic_DNA"/>
</dbReference>
<keyword evidence="2" id="KW-0812">Transmembrane</keyword>
<evidence type="ECO:0000256" key="1">
    <source>
        <dbReference type="SAM" id="MobiDB-lite"/>
    </source>
</evidence>